<proteinExistence type="predicted"/>
<reference evidence="2" key="1">
    <citation type="submission" date="2020-08" db="EMBL/GenBank/DDBJ databases">
        <title>Multicomponent nature underlies the extraordinary mechanical properties of spider dragline silk.</title>
        <authorList>
            <person name="Kono N."/>
            <person name="Nakamura H."/>
            <person name="Mori M."/>
            <person name="Yoshida Y."/>
            <person name="Ohtoshi R."/>
            <person name="Malay A.D."/>
            <person name="Moran D.A.P."/>
            <person name="Tomita M."/>
            <person name="Numata K."/>
            <person name="Arakawa K."/>
        </authorList>
    </citation>
    <scope>NUCLEOTIDE SEQUENCE</scope>
</reference>
<feature type="compositionally biased region" description="Basic and acidic residues" evidence="1">
    <location>
        <begin position="31"/>
        <end position="43"/>
    </location>
</feature>
<gene>
    <name evidence="2" type="ORF">NPIL_11201</name>
</gene>
<dbReference type="Proteomes" id="UP000887013">
    <property type="component" value="Unassembled WGS sequence"/>
</dbReference>
<dbReference type="AlphaFoldDB" id="A0A8X6UPL9"/>
<evidence type="ECO:0000313" key="3">
    <source>
        <dbReference type="Proteomes" id="UP000887013"/>
    </source>
</evidence>
<dbReference type="EMBL" id="BMAW01085956">
    <property type="protein sequence ID" value="GFU45291.1"/>
    <property type="molecule type" value="Genomic_DNA"/>
</dbReference>
<name>A0A8X6UPL9_NEPPI</name>
<evidence type="ECO:0000313" key="2">
    <source>
        <dbReference type="EMBL" id="GFU45291.1"/>
    </source>
</evidence>
<keyword evidence="3" id="KW-1185">Reference proteome</keyword>
<protein>
    <submittedName>
        <fullName evidence="2">Uncharacterized protein</fullName>
    </submittedName>
</protein>
<organism evidence="2 3">
    <name type="scientific">Nephila pilipes</name>
    <name type="common">Giant wood spider</name>
    <name type="synonym">Nephila maculata</name>
    <dbReference type="NCBI Taxonomy" id="299642"/>
    <lineage>
        <taxon>Eukaryota</taxon>
        <taxon>Metazoa</taxon>
        <taxon>Ecdysozoa</taxon>
        <taxon>Arthropoda</taxon>
        <taxon>Chelicerata</taxon>
        <taxon>Arachnida</taxon>
        <taxon>Araneae</taxon>
        <taxon>Araneomorphae</taxon>
        <taxon>Entelegynae</taxon>
        <taxon>Araneoidea</taxon>
        <taxon>Nephilidae</taxon>
        <taxon>Nephila</taxon>
    </lineage>
</organism>
<accession>A0A8X6UPL9</accession>
<sequence>MITQVKNQDAWGTPPPPAALSPISGAASNTRCEKPIPQEQKSEKVEQKTLLVVFSSPGNTGSRDTGGTRSSFSITLSWQLQNGQTWSSSSRGSAVFCFISDSEWFSDISERSVHSNSSGVRPRLLAVHLPPHGPQSPDSIPVAEATARIHLWPIAPEAHLQVKR</sequence>
<feature type="region of interest" description="Disordered" evidence="1">
    <location>
        <begin position="1"/>
        <end position="43"/>
    </location>
</feature>
<comment type="caution">
    <text evidence="2">The sequence shown here is derived from an EMBL/GenBank/DDBJ whole genome shotgun (WGS) entry which is preliminary data.</text>
</comment>
<evidence type="ECO:0000256" key="1">
    <source>
        <dbReference type="SAM" id="MobiDB-lite"/>
    </source>
</evidence>